<dbReference type="SUPFAM" id="SSF53254">
    <property type="entry name" value="Phosphoglycerate mutase-like"/>
    <property type="match status" value="1"/>
</dbReference>
<dbReference type="CDD" id="cd03673">
    <property type="entry name" value="NUDIX_Ap6A_hydrolase"/>
    <property type="match status" value="1"/>
</dbReference>
<reference evidence="3" key="1">
    <citation type="journal article" date="2019" name="Int. J. Syst. Evol. Microbiol.">
        <title>The Global Catalogue of Microorganisms (GCM) 10K type strain sequencing project: providing services to taxonomists for standard genome sequencing and annotation.</title>
        <authorList>
            <consortium name="The Broad Institute Genomics Platform"/>
            <consortium name="The Broad Institute Genome Sequencing Center for Infectious Disease"/>
            <person name="Wu L."/>
            <person name="Ma J."/>
        </authorList>
    </citation>
    <scope>NUCLEOTIDE SEQUENCE [LARGE SCALE GENOMIC DNA]</scope>
    <source>
        <strain evidence="3">JCM 15591</strain>
    </source>
</reference>
<dbReference type="Proteomes" id="UP001501475">
    <property type="component" value="Unassembled WGS sequence"/>
</dbReference>
<dbReference type="PROSITE" id="PS51462">
    <property type="entry name" value="NUDIX"/>
    <property type="match status" value="1"/>
</dbReference>
<dbReference type="PANTHER" id="PTHR43222">
    <property type="entry name" value="NUDIX HYDROLASE 23"/>
    <property type="match status" value="1"/>
</dbReference>
<evidence type="ECO:0000259" key="1">
    <source>
        <dbReference type="PROSITE" id="PS51462"/>
    </source>
</evidence>
<dbReference type="Pfam" id="PF00293">
    <property type="entry name" value="NUDIX"/>
    <property type="match status" value="1"/>
</dbReference>
<keyword evidence="2" id="KW-0378">Hydrolase</keyword>
<dbReference type="Gene3D" id="3.40.50.1240">
    <property type="entry name" value="Phosphoglycerate mutase-like"/>
    <property type="match status" value="1"/>
</dbReference>
<dbReference type="SUPFAM" id="SSF55811">
    <property type="entry name" value="Nudix"/>
    <property type="match status" value="1"/>
</dbReference>
<dbReference type="InterPro" id="IPR000086">
    <property type="entry name" value="NUDIX_hydrolase_dom"/>
</dbReference>
<dbReference type="GO" id="GO:0016787">
    <property type="term" value="F:hydrolase activity"/>
    <property type="evidence" value="ECO:0007669"/>
    <property type="project" value="UniProtKB-KW"/>
</dbReference>
<proteinExistence type="predicted"/>
<dbReference type="Pfam" id="PF00300">
    <property type="entry name" value="His_Phos_1"/>
    <property type="match status" value="1"/>
</dbReference>
<dbReference type="InterPro" id="IPR015797">
    <property type="entry name" value="NUDIX_hydrolase-like_dom_sf"/>
</dbReference>
<organism evidence="2 3">
    <name type="scientific">Nostocoides vanveenii</name>
    <dbReference type="NCBI Taxonomy" id="330835"/>
    <lineage>
        <taxon>Bacteria</taxon>
        <taxon>Bacillati</taxon>
        <taxon>Actinomycetota</taxon>
        <taxon>Actinomycetes</taxon>
        <taxon>Micrococcales</taxon>
        <taxon>Intrasporangiaceae</taxon>
        <taxon>Nostocoides</taxon>
    </lineage>
</organism>
<name>A0ABP4X123_9MICO</name>
<dbReference type="InterPro" id="IPR029033">
    <property type="entry name" value="His_PPase_superfam"/>
</dbReference>
<gene>
    <name evidence="2" type="ORF">GCM10009810_27920</name>
</gene>
<dbReference type="EMBL" id="BAAAPN010000057">
    <property type="protein sequence ID" value="GAA1767639.1"/>
    <property type="molecule type" value="Genomic_DNA"/>
</dbReference>
<sequence length="318" mass="35195">MQRVGMPPLKAVPAAGTLPWRITDGELQVALVHRPRYDDWSWAKGKLDPGEEWAAAAARETFEETALRVRLGRPLPEAAYQIFDRDGSFATKQVRYWAAVVTGGTGRLANEIDEVVWLSPNDAHKRLDYSRDQDQLLALVGMHRRSELATWPLIIVRHAIALPRSRWSRQDWLRPLDPRGQARAGALAPLLAAYGPMSLISSSSTRCQQTLAPYGRASRTALSLKASLSEESFEKKPQKAIRVIEKAFDKAEPVAICTHRPLLPAILRDLAERPADPEVKQLLEQAAEHGMEKGEIIVCHVAGAGPDARIVAAESHLP</sequence>
<dbReference type="InterPro" id="IPR013078">
    <property type="entry name" value="His_Pase_superF_clade-1"/>
</dbReference>
<keyword evidence="3" id="KW-1185">Reference proteome</keyword>
<dbReference type="Gene3D" id="3.90.79.10">
    <property type="entry name" value="Nucleoside Triphosphate Pyrophosphohydrolase"/>
    <property type="match status" value="1"/>
</dbReference>
<comment type="caution">
    <text evidence="2">The sequence shown here is derived from an EMBL/GenBank/DDBJ whole genome shotgun (WGS) entry which is preliminary data.</text>
</comment>
<feature type="domain" description="Nudix hydrolase" evidence="1">
    <location>
        <begin position="10"/>
        <end position="140"/>
    </location>
</feature>
<evidence type="ECO:0000313" key="3">
    <source>
        <dbReference type="Proteomes" id="UP001501475"/>
    </source>
</evidence>
<accession>A0ABP4X123</accession>
<evidence type="ECO:0000313" key="2">
    <source>
        <dbReference type="EMBL" id="GAA1767639.1"/>
    </source>
</evidence>
<protein>
    <submittedName>
        <fullName evidence="2">NUDIX hydrolase</fullName>
    </submittedName>
</protein>
<dbReference type="PANTHER" id="PTHR43222:SF9">
    <property type="entry name" value="8-OXO-(D)GTP PHOSPHATASE"/>
    <property type="match status" value="1"/>
</dbReference>
<dbReference type="SMART" id="SM00855">
    <property type="entry name" value="PGAM"/>
    <property type="match status" value="1"/>
</dbReference>